<dbReference type="PROSITE" id="PS51480">
    <property type="entry name" value="DHAL"/>
    <property type="match status" value="1"/>
</dbReference>
<dbReference type="InterPro" id="IPR050270">
    <property type="entry name" value="DegV_domain_contain"/>
</dbReference>
<keyword evidence="3" id="KW-1185">Reference proteome</keyword>
<dbReference type="EMBL" id="CP046452">
    <property type="protein sequence ID" value="QGU01869.1"/>
    <property type="molecule type" value="Genomic_DNA"/>
</dbReference>
<organism evidence="2 3">
    <name type="scientific">Corynebacterium kalinowskii</name>
    <dbReference type="NCBI Taxonomy" id="2675216"/>
    <lineage>
        <taxon>Bacteria</taxon>
        <taxon>Bacillati</taxon>
        <taxon>Actinomycetota</taxon>
        <taxon>Actinomycetes</taxon>
        <taxon>Mycobacteriales</taxon>
        <taxon>Corynebacteriaceae</taxon>
        <taxon>Corynebacterium</taxon>
    </lineage>
</organism>
<dbReference type="Proteomes" id="UP000427071">
    <property type="component" value="Chromosome"/>
</dbReference>
<protein>
    <submittedName>
        <fullName evidence="2">DAK2 domain protein</fullName>
    </submittedName>
</protein>
<evidence type="ECO:0000313" key="2">
    <source>
        <dbReference type="EMBL" id="QGU01869.1"/>
    </source>
</evidence>
<dbReference type="KEGG" id="ckw:CKALI_04970"/>
<dbReference type="Pfam" id="PF02734">
    <property type="entry name" value="Dak2"/>
    <property type="match status" value="1"/>
</dbReference>
<proteinExistence type="predicted"/>
<dbReference type="InterPro" id="IPR048394">
    <property type="entry name" value="FakA-like_M"/>
</dbReference>
<dbReference type="InterPro" id="IPR004007">
    <property type="entry name" value="DhaL_dom"/>
</dbReference>
<dbReference type="PANTHER" id="PTHR33434:SF4">
    <property type="entry name" value="PHOSPHATASE PROTEIN"/>
    <property type="match status" value="1"/>
</dbReference>
<dbReference type="InterPro" id="IPR033470">
    <property type="entry name" value="FakA-like_C"/>
</dbReference>
<evidence type="ECO:0000259" key="1">
    <source>
        <dbReference type="PROSITE" id="PS51480"/>
    </source>
</evidence>
<gene>
    <name evidence="2" type="ORF">CKALI_04970</name>
</gene>
<dbReference type="Gene3D" id="1.25.40.340">
    <property type="match status" value="1"/>
</dbReference>
<dbReference type="InterPro" id="IPR036117">
    <property type="entry name" value="DhaL_dom_sf"/>
</dbReference>
<dbReference type="SUPFAM" id="SSF101473">
    <property type="entry name" value="DhaL-like"/>
    <property type="match status" value="1"/>
</dbReference>
<dbReference type="NCBIfam" id="TIGR03599">
    <property type="entry name" value="YloV"/>
    <property type="match status" value="1"/>
</dbReference>
<dbReference type="PANTHER" id="PTHR33434">
    <property type="entry name" value="DEGV DOMAIN-CONTAINING PROTEIN DR_1986-RELATED"/>
    <property type="match status" value="1"/>
</dbReference>
<dbReference type="InterPro" id="IPR019986">
    <property type="entry name" value="YloV-like"/>
</dbReference>
<dbReference type="Pfam" id="PF13684">
    <property type="entry name" value="FakA-like_C"/>
    <property type="match status" value="1"/>
</dbReference>
<feature type="domain" description="DhaL" evidence="1">
    <location>
        <begin position="21"/>
        <end position="213"/>
    </location>
</feature>
<dbReference type="AlphaFoldDB" id="A0A6B8VFV4"/>
<sequence length="529" mass="54545">MGVVDYATMSESMTTGTLGGQGLINWASRAVSLLSQHCEEINALNVFPVPDADTGSNMTHTMESALDEARKLSPEDQADAARVTAALSAGAVRGARGNSGVVLSQVLRGIATAAASGELDGLAIRESLNLALDMVLRAIVDPVDGTVVTVLRATVAAVNAAEDTSLVAQVATAVDAARVALQKTPSQLEVLREAGVVDAGGQGFVLLLEALADEVNGTEWSAAALGTSHAGHGVPAELEVMFYISEADIDQLTEQLSPLGNSLLIARDSETSGQVHIHSRVAGQVIEEAIAHGKLEDLRIEVLPSAEQPPTLHRLILAIAPAGPIAKLYQEAGATVISRTGGDIVSQIVDTVRRAAVDEVILLPNGMLEYGELVNAELASHAIDSAMNILPTARLVSGIAALAVHDPGQPLAADTYAMAEAAGSMRTAVLTRADKSMLTQAGACSKGDILVTSGAELVLVSESIQDATEQIVLRLLQGGGELVTLLLTDAAGAALDVDKLRGSLGSRSGVDIMVYPAEGIDNLVEIGVE</sequence>
<dbReference type="Pfam" id="PF21645">
    <property type="entry name" value="FakA-like_M"/>
    <property type="match status" value="1"/>
</dbReference>
<dbReference type="GO" id="GO:0004371">
    <property type="term" value="F:glycerone kinase activity"/>
    <property type="evidence" value="ECO:0007669"/>
    <property type="project" value="InterPro"/>
</dbReference>
<reference evidence="3" key="1">
    <citation type="submission" date="2019-11" db="EMBL/GenBank/DDBJ databases">
        <title>Complete genome sequence of Corynebacterium kalinowskii 1959, a novel Corynebacterium species isolated from soil of a small paddock in Vilsendorf, Germany.</title>
        <authorList>
            <person name="Schaffert L."/>
            <person name="Ruwe M."/>
            <person name="Milse J."/>
            <person name="Hanuschka K."/>
            <person name="Ortseifen V."/>
            <person name="Droste J."/>
            <person name="Brandt D."/>
            <person name="Schlueter L."/>
            <person name="Kutter Y."/>
            <person name="Vinke S."/>
            <person name="Viehoefer P."/>
            <person name="Jacob L."/>
            <person name="Luebke N.-C."/>
            <person name="Schulte-Berndt E."/>
            <person name="Hain C."/>
            <person name="Linder M."/>
            <person name="Schmidt P."/>
            <person name="Wollenschlaeger L."/>
            <person name="Luttermann T."/>
            <person name="Thieme E."/>
            <person name="Hassa J."/>
            <person name="Haak M."/>
            <person name="Wittchen M."/>
            <person name="Mentz A."/>
            <person name="Persicke M."/>
            <person name="Busche T."/>
            <person name="Ruckert C."/>
        </authorList>
    </citation>
    <scope>NUCLEOTIDE SEQUENCE [LARGE SCALE GENOMIC DNA]</scope>
    <source>
        <strain evidence="3">1959</strain>
    </source>
</reference>
<evidence type="ECO:0000313" key="3">
    <source>
        <dbReference type="Proteomes" id="UP000427071"/>
    </source>
</evidence>
<dbReference type="SMART" id="SM01121">
    <property type="entry name" value="Dak1_2"/>
    <property type="match status" value="1"/>
</dbReference>
<dbReference type="GO" id="GO:0006071">
    <property type="term" value="P:glycerol metabolic process"/>
    <property type="evidence" value="ECO:0007669"/>
    <property type="project" value="InterPro"/>
</dbReference>
<dbReference type="SMART" id="SM01120">
    <property type="entry name" value="Dak2"/>
    <property type="match status" value="1"/>
</dbReference>
<name>A0A6B8VFV4_9CORY</name>
<accession>A0A6B8VFV4</accession>